<proteinExistence type="predicted"/>
<dbReference type="AlphaFoldDB" id="A0AAV4Y2K1"/>
<keyword evidence="2" id="KW-1185">Reference proteome</keyword>
<reference evidence="1 2" key="1">
    <citation type="submission" date="2021-06" db="EMBL/GenBank/DDBJ databases">
        <title>Caerostris extrusa draft genome.</title>
        <authorList>
            <person name="Kono N."/>
            <person name="Arakawa K."/>
        </authorList>
    </citation>
    <scope>NUCLEOTIDE SEQUENCE [LARGE SCALE GENOMIC DNA]</scope>
</reference>
<evidence type="ECO:0000313" key="2">
    <source>
        <dbReference type="Proteomes" id="UP001054945"/>
    </source>
</evidence>
<accession>A0AAV4Y2K1</accession>
<dbReference type="EMBL" id="BPLR01018625">
    <property type="protein sequence ID" value="GIZ01099.1"/>
    <property type="molecule type" value="Genomic_DNA"/>
</dbReference>
<comment type="caution">
    <text evidence="1">The sequence shown here is derived from an EMBL/GenBank/DDBJ whole genome shotgun (WGS) entry which is preliminary data.</text>
</comment>
<name>A0AAV4Y2K1_CAEEX</name>
<protein>
    <submittedName>
        <fullName evidence="1">Uncharacterized protein</fullName>
    </submittedName>
</protein>
<dbReference type="Proteomes" id="UP001054945">
    <property type="component" value="Unassembled WGS sequence"/>
</dbReference>
<sequence>MRYLFPSPCSKFHEQNSLMMEKKKASCRRLRCLICLIFTFNSASTQRQTIPFSSDDSYFLGCVVEQQTEKRGGGEGVLKTYSSISSGRAGHPVDGLIYPQQIFGRQIYLFCQLGTMN</sequence>
<evidence type="ECO:0000313" key="1">
    <source>
        <dbReference type="EMBL" id="GIZ01099.1"/>
    </source>
</evidence>
<gene>
    <name evidence="1" type="ORF">CEXT_563551</name>
</gene>
<organism evidence="1 2">
    <name type="scientific">Caerostris extrusa</name>
    <name type="common">Bark spider</name>
    <name type="synonym">Caerostris bankana</name>
    <dbReference type="NCBI Taxonomy" id="172846"/>
    <lineage>
        <taxon>Eukaryota</taxon>
        <taxon>Metazoa</taxon>
        <taxon>Ecdysozoa</taxon>
        <taxon>Arthropoda</taxon>
        <taxon>Chelicerata</taxon>
        <taxon>Arachnida</taxon>
        <taxon>Araneae</taxon>
        <taxon>Araneomorphae</taxon>
        <taxon>Entelegynae</taxon>
        <taxon>Araneoidea</taxon>
        <taxon>Araneidae</taxon>
        <taxon>Caerostris</taxon>
    </lineage>
</organism>